<dbReference type="AlphaFoldDB" id="A0A2M8WSN5"/>
<dbReference type="EMBL" id="PGTZ01000007">
    <property type="protein sequence ID" value="PJI93846.1"/>
    <property type="molecule type" value="Genomic_DNA"/>
</dbReference>
<protein>
    <submittedName>
        <fullName evidence="2">Uncharacterized protein DUF3618</fullName>
    </submittedName>
</protein>
<dbReference type="Pfam" id="PF12277">
    <property type="entry name" value="DUF3618"/>
    <property type="match status" value="1"/>
</dbReference>
<dbReference type="RefSeq" id="WP_100349478.1">
    <property type="nucleotide sequence ID" value="NZ_PGTZ01000007.1"/>
</dbReference>
<organism evidence="2 3">
    <name type="scientific">Luteimicrobium subarcticum</name>
    <dbReference type="NCBI Taxonomy" id="620910"/>
    <lineage>
        <taxon>Bacteria</taxon>
        <taxon>Bacillati</taxon>
        <taxon>Actinomycetota</taxon>
        <taxon>Actinomycetes</taxon>
        <taxon>Micrococcales</taxon>
        <taxon>Luteimicrobium</taxon>
    </lineage>
</organism>
<proteinExistence type="predicted"/>
<dbReference type="OrthoDB" id="5149587at2"/>
<evidence type="ECO:0000256" key="1">
    <source>
        <dbReference type="SAM" id="Phobius"/>
    </source>
</evidence>
<accession>A0A2M8WSN5</accession>
<evidence type="ECO:0000313" key="2">
    <source>
        <dbReference type="EMBL" id="PJI93846.1"/>
    </source>
</evidence>
<gene>
    <name evidence="2" type="ORF">CLV34_1322</name>
</gene>
<feature type="transmembrane region" description="Helical" evidence="1">
    <location>
        <begin position="69"/>
        <end position="88"/>
    </location>
</feature>
<evidence type="ECO:0000313" key="3">
    <source>
        <dbReference type="Proteomes" id="UP000231586"/>
    </source>
</evidence>
<name>A0A2M8WSN5_9MICO</name>
<reference evidence="2 3" key="1">
    <citation type="submission" date="2017-11" db="EMBL/GenBank/DDBJ databases">
        <title>Genomic Encyclopedia of Archaeal and Bacterial Type Strains, Phase II (KMG-II): From Individual Species to Whole Genera.</title>
        <authorList>
            <person name="Goeker M."/>
        </authorList>
    </citation>
    <scope>NUCLEOTIDE SEQUENCE [LARGE SCALE GENOMIC DNA]</scope>
    <source>
        <strain evidence="2 3">DSM 22413</strain>
    </source>
</reference>
<keyword evidence="1" id="KW-0812">Transmembrane</keyword>
<keyword evidence="1" id="KW-0472">Membrane</keyword>
<sequence>MSTKQQQLEIELAKARSDLAASVDVLATRLDPRSQARDLADSVKQTVSDTGGLFTGRGMPDQARRSRNVKVALGVAAVVLALGLRVVLRRP</sequence>
<dbReference type="Proteomes" id="UP000231586">
    <property type="component" value="Unassembled WGS sequence"/>
</dbReference>
<comment type="caution">
    <text evidence="2">The sequence shown here is derived from an EMBL/GenBank/DDBJ whole genome shotgun (WGS) entry which is preliminary data.</text>
</comment>
<keyword evidence="3" id="KW-1185">Reference proteome</keyword>
<dbReference type="InterPro" id="IPR022062">
    <property type="entry name" value="DUF3618"/>
</dbReference>
<keyword evidence="1" id="KW-1133">Transmembrane helix</keyword>